<evidence type="ECO:0000259" key="1">
    <source>
        <dbReference type="Pfam" id="PF13175"/>
    </source>
</evidence>
<keyword evidence="4" id="KW-1185">Reference proteome</keyword>
<protein>
    <submittedName>
        <fullName evidence="3">Chromosome segregation protein SMC</fullName>
    </submittedName>
</protein>
<dbReference type="GO" id="GO:0000731">
    <property type="term" value="P:DNA synthesis involved in DNA repair"/>
    <property type="evidence" value="ECO:0007669"/>
    <property type="project" value="TreeGrafter"/>
</dbReference>
<dbReference type="InterPro" id="IPR003959">
    <property type="entry name" value="ATPase_AAA_core"/>
</dbReference>
<dbReference type="GO" id="GO:0005524">
    <property type="term" value="F:ATP binding"/>
    <property type="evidence" value="ECO:0007669"/>
    <property type="project" value="InterPro"/>
</dbReference>
<feature type="domain" description="Endonuclease GajA/Old nuclease/RecF-like AAA" evidence="1">
    <location>
        <begin position="1"/>
        <end position="197"/>
    </location>
</feature>
<dbReference type="Proteomes" id="UP000234420">
    <property type="component" value="Unassembled WGS sequence"/>
</dbReference>
<comment type="caution">
    <text evidence="3">The sequence shown here is derived from an EMBL/GenBank/DDBJ whole genome shotgun (WGS) entry which is preliminary data.</text>
</comment>
<dbReference type="PANTHER" id="PTHR32182:SF22">
    <property type="entry name" value="ATP-DEPENDENT ENDONUCLEASE, OLD FAMILY-RELATED"/>
    <property type="match status" value="1"/>
</dbReference>
<feature type="domain" description="ATPase AAA-type core" evidence="2">
    <location>
        <begin position="257"/>
        <end position="319"/>
    </location>
</feature>
<dbReference type="GO" id="GO:0006302">
    <property type="term" value="P:double-strand break repair"/>
    <property type="evidence" value="ECO:0007669"/>
    <property type="project" value="TreeGrafter"/>
</dbReference>
<dbReference type="InterPro" id="IPR014555">
    <property type="entry name" value="RecF-like"/>
</dbReference>
<dbReference type="GO" id="GO:0016887">
    <property type="term" value="F:ATP hydrolysis activity"/>
    <property type="evidence" value="ECO:0007669"/>
    <property type="project" value="InterPro"/>
</dbReference>
<dbReference type="InterPro" id="IPR027417">
    <property type="entry name" value="P-loop_NTPase"/>
</dbReference>
<dbReference type="Gene3D" id="3.40.50.300">
    <property type="entry name" value="P-loop containing nucleotide triphosphate hydrolases"/>
    <property type="match status" value="1"/>
</dbReference>
<organism evidence="3 4">
    <name type="scientific">Photobacterium carnosum</name>
    <dbReference type="NCBI Taxonomy" id="2023717"/>
    <lineage>
        <taxon>Bacteria</taxon>
        <taxon>Pseudomonadati</taxon>
        <taxon>Pseudomonadota</taxon>
        <taxon>Gammaproteobacteria</taxon>
        <taxon>Vibrionales</taxon>
        <taxon>Vibrionaceae</taxon>
        <taxon>Photobacterium</taxon>
    </lineage>
</organism>
<dbReference type="Pfam" id="PF13175">
    <property type="entry name" value="AAA_15"/>
    <property type="match status" value="1"/>
</dbReference>
<dbReference type="SUPFAM" id="SSF52540">
    <property type="entry name" value="P-loop containing nucleoside triphosphate hydrolases"/>
    <property type="match status" value="1"/>
</dbReference>
<dbReference type="InterPro" id="IPR041685">
    <property type="entry name" value="AAA_GajA/Old/RecF-like"/>
</dbReference>
<gene>
    <name evidence="3" type="ORF">CIK00_20180</name>
</gene>
<evidence type="ECO:0000259" key="2">
    <source>
        <dbReference type="Pfam" id="PF13304"/>
    </source>
</evidence>
<dbReference type="PIRSF" id="PIRSF029347">
    <property type="entry name" value="RecF"/>
    <property type="match status" value="1"/>
</dbReference>
<evidence type="ECO:0000313" key="4">
    <source>
        <dbReference type="Proteomes" id="UP000234420"/>
    </source>
</evidence>
<sequence>MLKRIHVSAFKSLVDFELELEKFNCVIGLNGAGKSTVLQFLSYVSSIFSGDLQQWLVRRNWESKDVVSHFFPTRKSLDLEIDFEFDNVLYLWTGTFNWSKGLCTKEKLVKVVSDSEQTEVYRVVNGAYVSQLSEKQKINFKYSGSILSGLNEDVIPHEANRFRSYIVNIESHDLLTPKVMRSGQYNKEEKLGSEGEFLIQHIHRLDSHDKDILQIRLSKYFPRVIRIETKALISGMLSMGITERYFNDDGSYNDVVTDAHHINDGMLRLLNILVNQNSKSGFQLFDEIENGVNPEVTEQLMDSFVDAPHQTLVTTHSPMALNYLNEDIAKSSVVLIYKKNSGHTASIKLFSVPSALNKLDILAPGEVMVDLYLADVADEAENILQANKSSNNA</sequence>
<dbReference type="RefSeq" id="WP_101770357.1">
    <property type="nucleotide sequence ID" value="NZ_BPPU01000002.1"/>
</dbReference>
<name>A0A2N4UM71_9GAMM</name>
<dbReference type="PANTHER" id="PTHR32182">
    <property type="entry name" value="DNA REPLICATION AND REPAIR PROTEIN RECF"/>
    <property type="match status" value="1"/>
</dbReference>
<dbReference type="AlphaFoldDB" id="A0A2N4UM71"/>
<evidence type="ECO:0000313" key="3">
    <source>
        <dbReference type="EMBL" id="PLC56103.1"/>
    </source>
</evidence>
<reference evidence="3 4" key="1">
    <citation type="journal article" date="2018" name="Syst. Appl. Microbiol.">
        <title>Photobacterium carnosum sp. nov., isolated from spoiled modified atmosphere packaged poultry meat.</title>
        <authorList>
            <person name="Hilgarth M."/>
            <person name="Fuertes S."/>
            <person name="Ehrmann M."/>
            <person name="Vogel R.F."/>
        </authorList>
    </citation>
    <scope>NUCLEOTIDE SEQUENCE [LARGE SCALE GENOMIC DNA]</scope>
    <source>
        <strain evidence="3 4">TMW 2.2021</strain>
    </source>
</reference>
<proteinExistence type="predicted"/>
<accession>A0A2N4UM71</accession>
<dbReference type="EMBL" id="NPIB01000040">
    <property type="protein sequence ID" value="PLC56103.1"/>
    <property type="molecule type" value="Genomic_DNA"/>
</dbReference>
<dbReference type="Pfam" id="PF13304">
    <property type="entry name" value="AAA_21"/>
    <property type="match status" value="1"/>
</dbReference>